<evidence type="ECO:0008006" key="3">
    <source>
        <dbReference type="Google" id="ProtNLM"/>
    </source>
</evidence>
<accession>A0A2T2YF02</accession>
<gene>
    <name evidence="1" type="ORF">AHMF7605_11470</name>
</gene>
<dbReference type="EMBL" id="PYFT01000001">
    <property type="protein sequence ID" value="PSR54096.1"/>
    <property type="molecule type" value="Genomic_DNA"/>
</dbReference>
<comment type="caution">
    <text evidence="1">The sequence shown here is derived from an EMBL/GenBank/DDBJ whole genome shotgun (WGS) entry which is preliminary data.</text>
</comment>
<name>A0A2T2YF02_9BACT</name>
<evidence type="ECO:0000313" key="2">
    <source>
        <dbReference type="Proteomes" id="UP000240357"/>
    </source>
</evidence>
<dbReference type="Proteomes" id="UP000240357">
    <property type="component" value="Unassembled WGS sequence"/>
</dbReference>
<evidence type="ECO:0000313" key="1">
    <source>
        <dbReference type="EMBL" id="PSR54096.1"/>
    </source>
</evidence>
<dbReference type="InterPro" id="IPR025459">
    <property type="entry name" value="DUF4279"/>
</dbReference>
<dbReference type="Pfam" id="PF14106">
    <property type="entry name" value="DUF4279"/>
    <property type="match status" value="1"/>
</dbReference>
<keyword evidence="2" id="KW-1185">Reference proteome</keyword>
<reference evidence="1 2" key="1">
    <citation type="submission" date="2018-03" db="EMBL/GenBank/DDBJ databases">
        <title>Adhaeribacter sp. HMF7605 Genome sequencing and assembly.</title>
        <authorList>
            <person name="Kang H."/>
            <person name="Kang J."/>
            <person name="Cha I."/>
            <person name="Kim H."/>
            <person name="Joh K."/>
        </authorList>
    </citation>
    <scope>NUCLEOTIDE SEQUENCE [LARGE SCALE GENOMIC DNA]</scope>
    <source>
        <strain evidence="1 2">HMF7605</strain>
    </source>
</reference>
<protein>
    <recommendedName>
        <fullName evidence="3">DUF4279 domain-containing protein</fullName>
    </recommendedName>
</protein>
<dbReference type="AlphaFoldDB" id="A0A2T2YF02"/>
<proteinExistence type="predicted"/>
<organism evidence="1 2">
    <name type="scientific">Adhaeribacter arboris</name>
    <dbReference type="NCBI Taxonomy" id="2072846"/>
    <lineage>
        <taxon>Bacteria</taxon>
        <taxon>Pseudomonadati</taxon>
        <taxon>Bacteroidota</taxon>
        <taxon>Cytophagia</taxon>
        <taxon>Cytophagales</taxon>
        <taxon>Hymenobacteraceae</taxon>
        <taxon>Adhaeribacter</taxon>
    </lineage>
</organism>
<dbReference type="RefSeq" id="WP_106929427.1">
    <property type="nucleotide sequence ID" value="NZ_PYFT01000001.1"/>
</dbReference>
<sequence>MIEIDTHKVSLKFFDFDCLPDELTKELGLEPTRTALKGQEYYIGPENKRVKKTWKWNFWEHQITIVKKDFWIGNQIDDYIDQVIKPRQENIKNITSKCQSEFSIVQYLYDGCNPGLHFKSNRLKIIADIGAEIDIDIYVLGSEQIENKKRKNNEPQHNVYQTLLRSGLGIHAARC</sequence>
<dbReference type="OrthoDB" id="1439134at2"/>